<accession>A0AAD4QG80</accession>
<evidence type="ECO:0000313" key="2">
    <source>
        <dbReference type="Proteomes" id="UP001203297"/>
    </source>
</evidence>
<organism evidence="1 2">
    <name type="scientific">Multifurca ochricompacta</name>
    <dbReference type="NCBI Taxonomy" id="376703"/>
    <lineage>
        <taxon>Eukaryota</taxon>
        <taxon>Fungi</taxon>
        <taxon>Dikarya</taxon>
        <taxon>Basidiomycota</taxon>
        <taxon>Agaricomycotina</taxon>
        <taxon>Agaricomycetes</taxon>
        <taxon>Russulales</taxon>
        <taxon>Russulaceae</taxon>
        <taxon>Multifurca</taxon>
    </lineage>
</organism>
<feature type="non-terminal residue" evidence="1">
    <location>
        <position position="55"/>
    </location>
</feature>
<protein>
    <submittedName>
        <fullName evidence="1">Uncharacterized protein</fullName>
    </submittedName>
</protein>
<reference evidence="1" key="1">
    <citation type="journal article" date="2022" name="New Phytol.">
        <title>Evolutionary transition to the ectomycorrhizal habit in the genomes of a hyperdiverse lineage of mushroom-forming fungi.</title>
        <authorList>
            <person name="Looney B."/>
            <person name="Miyauchi S."/>
            <person name="Morin E."/>
            <person name="Drula E."/>
            <person name="Courty P.E."/>
            <person name="Kohler A."/>
            <person name="Kuo A."/>
            <person name="LaButti K."/>
            <person name="Pangilinan J."/>
            <person name="Lipzen A."/>
            <person name="Riley R."/>
            <person name="Andreopoulos W."/>
            <person name="He G."/>
            <person name="Johnson J."/>
            <person name="Nolan M."/>
            <person name="Tritt A."/>
            <person name="Barry K.W."/>
            <person name="Grigoriev I.V."/>
            <person name="Nagy L.G."/>
            <person name="Hibbett D."/>
            <person name="Henrissat B."/>
            <person name="Matheny P.B."/>
            <person name="Labbe J."/>
            <person name="Martin F.M."/>
        </authorList>
    </citation>
    <scope>NUCLEOTIDE SEQUENCE</scope>
    <source>
        <strain evidence="1">BPL690</strain>
    </source>
</reference>
<dbReference type="AlphaFoldDB" id="A0AAD4QG80"/>
<comment type="caution">
    <text evidence="1">The sequence shown here is derived from an EMBL/GenBank/DDBJ whole genome shotgun (WGS) entry which is preliminary data.</text>
</comment>
<sequence length="55" mass="6315">AFALNPYLILFQLICNDISLITFLFKINIITNHSPWGELSDLIPNDISLITCFFK</sequence>
<keyword evidence="2" id="KW-1185">Reference proteome</keyword>
<dbReference type="EMBL" id="WTXG01000542">
    <property type="protein sequence ID" value="KAI0288153.1"/>
    <property type="molecule type" value="Genomic_DNA"/>
</dbReference>
<gene>
    <name evidence="1" type="ORF">B0F90DRAFT_1805234</name>
</gene>
<name>A0AAD4QG80_9AGAM</name>
<evidence type="ECO:0000313" key="1">
    <source>
        <dbReference type="EMBL" id="KAI0288153.1"/>
    </source>
</evidence>
<proteinExistence type="predicted"/>
<dbReference type="Proteomes" id="UP001203297">
    <property type="component" value="Unassembled WGS sequence"/>
</dbReference>